<protein>
    <submittedName>
        <fullName evidence="5">Protein salvador homolog 1</fullName>
    </submittedName>
</protein>
<evidence type="ECO:0000256" key="1">
    <source>
        <dbReference type="SAM" id="MobiDB-lite"/>
    </source>
</evidence>
<dbReference type="SUPFAM" id="SSF51045">
    <property type="entry name" value="WW domain"/>
    <property type="match status" value="2"/>
</dbReference>
<reference evidence="5" key="1">
    <citation type="submission" date="2017-02" db="UniProtKB">
        <authorList>
            <consortium name="WormBaseParasite"/>
        </authorList>
    </citation>
    <scope>IDENTIFICATION</scope>
</reference>
<dbReference type="GO" id="GO:0043065">
    <property type="term" value="P:positive regulation of apoptotic process"/>
    <property type="evidence" value="ECO:0007669"/>
    <property type="project" value="TreeGrafter"/>
</dbReference>
<dbReference type="CDD" id="cd21433">
    <property type="entry name" value="SARAH_Sav"/>
    <property type="match status" value="1"/>
</dbReference>
<dbReference type="PROSITE" id="PS50020">
    <property type="entry name" value="WW_DOMAIN_2"/>
    <property type="match status" value="2"/>
</dbReference>
<sequence length="348" mass="40201">MPSWRKQTTPTPPYLVGTPGKYVRRESPPRIPSLDGNIKIKPTLPNIQLTKVSGNNKVSHRNSTISENLSHHSQNMTVPSVHGMQQNNNGLKKSNHRFELSSHSFANHHPVHVGQKDNYSNRQTLTSSVSIGNVVQHSHENEYKPISHTQPQQAPSLRSLPMITSNNNEELTLPANWSVETTDEGLIYYVDHNNRVTHWVHPFARENLPYGWQKFFHPEHGVLYYNEYDNITQTEHPGIAQDINAIYESPSVQAIVQHPSTEKEEFIEEVSIINEEEVPQWLKLYATADTESDHLLNWNLFKLSQLDSLDGMLFKLFKQEILNVAQRYEKLRREINIELVNRRWCDQP</sequence>
<dbReference type="PANTHER" id="PTHR47522:SF2">
    <property type="entry name" value="PROTEIN SALVADOR HOMOLOG 1"/>
    <property type="match status" value="1"/>
</dbReference>
<evidence type="ECO:0000313" key="5">
    <source>
        <dbReference type="WBParaSite" id="PTRK_0000250800.1"/>
    </source>
</evidence>
<dbReference type="Pfam" id="PF00397">
    <property type="entry name" value="WW"/>
    <property type="match status" value="1"/>
</dbReference>
<name>A0A0N4Z5W3_PARTI</name>
<dbReference type="InterPro" id="IPR001202">
    <property type="entry name" value="WW_dom"/>
</dbReference>
<dbReference type="GO" id="GO:0008285">
    <property type="term" value="P:negative regulation of cell population proliferation"/>
    <property type="evidence" value="ECO:0007669"/>
    <property type="project" value="TreeGrafter"/>
</dbReference>
<dbReference type="SMART" id="SM00456">
    <property type="entry name" value="WW"/>
    <property type="match status" value="2"/>
</dbReference>
<dbReference type="PANTHER" id="PTHR47522">
    <property type="entry name" value="SALVADOR FAMILY WW DOMAIN-CONTAINING PROTEIN 1"/>
    <property type="match status" value="1"/>
</dbReference>
<feature type="domain" description="WW" evidence="2">
    <location>
        <begin position="171"/>
        <end position="204"/>
    </location>
</feature>
<feature type="domain" description="WW" evidence="2">
    <location>
        <begin position="206"/>
        <end position="239"/>
    </location>
</feature>
<dbReference type="WBParaSite" id="PTRK_0000250800.1">
    <property type="protein sequence ID" value="PTRK_0000250800.1"/>
    <property type="gene ID" value="PTRK_0000250800"/>
</dbReference>
<evidence type="ECO:0000259" key="2">
    <source>
        <dbReference type="PROSITE" id="PS50020"/>
    </source>
</evidence>
<dbReference type="PROSITE" id="PS50951">
    <property type="entry name" value="SARAH"/>
    <property type="match status" value="1"/>
</dbReference>
<evidence type="ECO:0000313" key="4">
    <source>
        <dbReference type="Proteomes" id="UP000038045"/>
    </source>
</evidence>
<dbReference type="GO" id="GO:0006915">
    <property type="term" value="P:apoptotic process"/>
    <property type="evidence" value="ECO:0007669"/>
    <property type="project" value="InterPro"/>
</dbReference>
<feature type="domain" description="SARAH" evidence="3">
    <location>
        <begin position="295"/>
        <end position="342"/>
    </location>
</feature>
<dbReference type="InterPro" id="IPR030030">
    <property type="entry name" value="Sav"/>
</dbReference>
<dbReference type="Proteomes" id="UP000038045">
    <property type="component" value="Unplaced"/>
</dbReference>
<proteinExistence type="predicted"/>
<dbReference type="GO" id="GO:0060090">
    <property type="term" value="F:molecular adaptor activity"/>
    <property type="evidence" value="ECO:0007669"/>
    <property type="project" value="InterPro"/>
</dbReference>
<dbReference type="InterPro" id="IPR036020">
    <property type="entry name" value="WW_dom_sf"/>
</dbReference>
<dbReference type="STRING" id="131310.A0A0N4Z5W3"/>
<evidence type="ECO:0000259" key="3">
    <source>
        <dbReference type="PROSITE" id="PS50951"/>
    </source>
</evidence>
<dbReference type="GO" id="GO:0035329">
    <property type="term" value="P:hippo signaling"/>
    <property type="evidence" value="ECO:0007669"/>
    <property type="project" value="InterPro"/>
</dbReference>
<dbReference type="CDD" id="cd00201">
    <property type="entry name" value="WW"/>
    <property type="match status" value="1"/>
</dbReference>
<accession>A0A0N4Z5W3</accession>
<feature type="region of interest" description="Disordered" evidence="1">
    <location>
        <begin position="1"/>
        <end position="34"/>
    </location>
</feature>
<dbReference type="InterPro" id="IPR011524">
    <property type="entry name" value="SARAH_dom"/>
</dbReference>
<organism evidence="4 5">
    <name type="scientific">Parastrongyloides trichosuri</name>
    <name type="common">Possum-specific nematode worm</name>
    <dbReference type="NCBI Taxonomy" id="131310"/>
    <lineage>
        <taxon>Eukaryota</taxon>
        <taxon>Metazoa</taxon>
        <taxon>Ecdysozoa</taxon>
        <taxon>Nematoda</taxon>
        <taxon>Chromadorea</taxon>
        <taxon>Rhabditida</taxon>
        <taxon>Tylenchina</taxon>
        <taxon>Panagrolaimomorpha</taxon>
        <taxon>Strongyloidoidea</taxon>
        <taxon>Strongyloididae</taxon>
        <taxon>Parastrongyloides</taxon>
    </lineage>
</organism>
<dbReference type="GO" id="GO:0005829">
    <property type="term" value="C:cytosol"/>
    <property type="evidence" value="ECO:0007669"/>
    <property type="project" value="TreeGrafter"/>
</dbReference>
<keyword evidence="4" id="KW-1185">Reference proteome</keyword>
<dbReference type="Gene3D" id="2.20.70.10">
    <property type="match status" value="1"/>
</dbReference>
<dbReference type="AlphaFoldDB" id="A0A0N4Z5W3"/>